<sequence length="194" mass="19677">MPGQSRISPSRDGSDLGHVRVSELLLADDVAVSGGVAVLVDAGGQVAAGVAVLFLAPGSGDSDRALDRRLEGADLPRCAVGPLRALRGVFLAELLIVDGVLLAAGVRDDPLASGNDSLRFDSPVSEDGGKALGPVGVAGGDDGVLLYDGAAAKSASKSLRSSLSGAGASVIEGSWWMWAANWPSSWRTTRDSLN</sequence>
<keyword evidence="2" id="KW-1185">Reference proteome</keyword>
<organism evidence="1 2">
    <name type="scientific">Arthrobacter methylotrophus</name>
    <dbReference type="NCBI Taxonomy" id="121291"/>
    <lineage>
        <taxon>Bacteria</taxon>
        <taxon>Bacillati</taxon>
        <taxon>Actinomycetota</taxon>
        <taxon>Actinomycetes</taxon>
        <taxon>Micrococcales</taxon>
        <taxon>Micrococcaceae</taxon>
        <taxon>Arthrobacter</taxon>
    </lineage>
</organism>
<dbReference type="Proteomes" id="UP001589536">
    <property type="component" value="Unassembled WGS sequence"/>
</dbReference>
<protein>
    <submittedName>
        <fullName evidence="1">Uncharacterized protein</fullName>
    </submittedName>
</protein>
<accession>A0ABV5UNS1</accession>
<reference evidence="1 2" key="1">
    <citation type="submission" date="2024-09" db="EMBL/GenBank/DDBJ databases">
        <authorList>
            <person name="Sun Q."/>
            <person name="Mori K."/>
        </authorList>
    </citation>
    <scope>NUCLEOTIDE SEQUENCE [LARGE SCALE GENOMIC DNA]</scope>
    <source>
        <strain evidence="1 2">JCM 13519</strain>
    </source>
</reference>
<comment type="caution">
    <text evidence="1">The sequence shown here is derived from an EMBL/GenBank/DDBJ whole genome shotgun (WGS) entry which is preliminary data.</text>
</comment>
<name>A0ABV5UNS1_9MICC</name>
<dbReference type="RefSeq" id="WP_345043679.1">
    <property type="nucleotide sequence ID" value="NZ_BAABED010000001.1"/>
</dbReference>
<evidence type="ECO:0000313" key="1">
    <source>
        <dbReference type="EMBL" id="MFB9714164.1"/>
    </source>
</evidence>
<evidence type="ECO:0000313" key="2">
    <source>
        <dbReference type="Proteomes" id="UP001589536"/>
    </source>
</evidence>
<dbReference type="EMBL" id="JBHMBH010000019">
    <property type="protein sequence ID" value="MFB9714164.1"/>
    <property type="molecule type" value="Genomic_DNA"/>
</dbReference>
<gene>
    <name evidence="1" type="ORF">ACFFPI_08325</name>
</gene>
<proteinExistence type="predicted"/>